<feature type="transmembrane region" description="Helical" evidence="1">
    <location>
        <begin position="131"/>
        <end position="148"/>
    </location>
</feature>
<accession>A0AAF1K2X5</accession>
<evidence type="ECO:0000313" key="2">
    <source>
        <dbReference type="EMBL" id="WFR94385.1"/>
    </source>
</evidence>
<reference evidence="3" key="2">
    <citation type="journal article" date="2023" name="MicrobiologyOpen">
        <title>Genomics of the tumorigenes clade of the family Rhizobiaceae and description of Rhizobium rhododendri sp. nov.</title>
        <authorList>
            <person name="Kuzmanovic N."/>
            <person name="diCenzo G.C."/>
            <person name="Bunk B."/>
            <person name="Sproeer C."/>
            <person name="Fruehling A."/>
            <person name="Neumann-Schaal M."/>
            <person name="Overmann J."/>
            <person name="Smalla K."/>
        </authorList>
    </citation>
    <scope>NUCLEOTIDE SEQUENCE [LARGE SCALE GENOMIC DNA]</scope>
    <source>
        <strain evidence="3">1078</strain>
    </source>
</reference>
<proteinExistence type="predicted"/>
<dbReference type="Proteomes" id="UP000249499">
    <property type="component" value="Chromosome"/>
</dbReference>
<reference evidence="2 3" key="1">
    <citation type="journal article" date="2018" name="Sci. Rep.">
        <title>Rhizobium tumorigenes sp. nov., a novel plant tumorigenic bacterium isolated from cane gall tumors on thornless blackberry.</title>
        <authorList>
            <person name="Kuzmanovi N."/>
            <person name="Smalla K."/>
            <person name="Gronow S."/>
            <person name="PuBawska J."/>
        </authorList>
    </citation>
    <scope>NUCLEOTIDE SEQUENCE [LARGE SCALE GENOMIC DNA]</scope>
    <source>
        <strain evidence="2 3">1078</strain>
    </source>
</reference>
<dbReference type="AlphaFoldDB" id="A0AAF1K2X5"/>
<protein>
    <submittedName>
        <fullName evidence="2">Paraquat-inducible protein A</fullName>
    </submittedName>
</protein>
<dbReference type="InterPro" id="IPR007498">
    <property type="entry name" value="PqiA-like"/>
</dbReference>
<feature type="transmembrane region" description="Helical" evidence="1">
    <location>
        <begin position="107"/>
        <end position="125"/>
    </location>
</feature>
<keyword evidence="1" id="KW-0472">Membrane</keyword>
<evidence type="ECO:0000313" key="3">
    <source>
        <dbReference type="Proteomes" id="UP000249499"/>
    </source>
</evidence>
<dbReference type="RefSeq" id="WP_111222511.1">
    <property type="nucleotide sequence ID" value="NZ_CP117255.1"/>
</dbReference>
<keyword evidence="3" id="KW-1185">Reference proteome</keyword>
<dbReference type="Pfam" id="PF04403">
    <property type="entry name" value="PqiA"/>
    <property type="match status" value="1"/>
</dbReference>
<dbReference type="EMBL" id="CP117255">
    <property type="protein sequence ID" value="WFR94385.1"/>
    <property type="molecule type" value="Genomic_DNA"/>
</dbReference>
<sequence>MDIRSVRAVLLIAAPFFLALGLVLPLVRFDRLYFFSDTPSLLGIVASLWQSGNGVLSAVVAVVSIGLPIVKLVALAMEALPSDGRGGGAAFFERVVPQLSRWSMMDVMLVAVVIAAAKTSGLASAFTQPGLWFYAGSTIISGLLHFLLRNGSGPKK</sequence>
<keyword evidence="1" id="KW-0812">Transmembrane</keyword>
<dbReference type="KEGG" id="rtu:PR017_11115"/>
<feature type="transmembrane region" description="Helical" evidence="1">
    <location>
        <begin position="55"/>
        <end position="76"/>
    </location>
</feature>
<keyword evidence="1" id="KW-1133">Transmembrane helix</keyword>
<name>A0AAF1K2X5_9HYPH</name>
<evidence type="ECO:0000256" key="1">
    <source>
        <dbReference type="SAM" id="Phobius"/>
    </source>
</evidence>
<gene>
    <name evidence="2" type="ORF">PR017_11115</name>
</gene>
<feature type="transmembrane region" description="Helical" evidence="1">
    <location>
        <begin position="6"/>
        <end position="27"/>
    </location>
</feature>
<organism evidence="2 3">
    <name type="scientific">Rhizobium tumorigenes</name>
    <dbReference type="NCBI Taxonomy" id="2041385"/>
    <lineage>
        <taxon>Bacteria</taxon>
        <taxon>Pseudomonadati</taxon>
        <taxon>Pseudomonadota</taxon>
        <taxon>Alphaproteobacteria</taxon>
        <taxon>Hyphomicrobiales</taxon>
        <taxon>Rhizobiaceae</taxon>
        <taxon>Rhizobium/Agrobacterium group</taxon>
        <taxon>Rhizobium</taxon>
    </lineage>
</organism>